<dbReference type="Proteomes" id="UP001153069">
    <property type="component" value="Unassembled WGS sequence"/>
</dbReference>
<dbReference type="EMBL" id="CAICTM010000234">
    <property type="protein sequence ID" value="CAB9505560.1"/>
    <property type="molecule type" value="Genomic_DNA"/>
</dbReference>
<keyword evidence="3" id="KW-1185">Reference proteome</keyword>
<dbReference type="InterPro" id="IPR051606">
    <property type="entry name" value="Polyketide_Oxido-like"/>
</dbReference>
<dbReference type="PANTHER" id="PTHR43355">
    <property type="entry name" value="FLAVIN REDUCTASE (NADPH)"/>
    <property type="match status" value="1"/>
</dbReference>
<evidence type="ECO:0000313" key="2">
    <source>
        <dbReference type="EMBL" id="CAB9505560.1"/>
    </source>
</evidence>
<feature type="domain" description="NAD(P)-binding" evidence="1">
    <location>
        <begin position="12"/>
        <end position="210"/>
    </location>
</feature>
<dbReference type="SUPFAM" id="SSF51735">
    <property type="entry name" value="NAD(P)-binding Rossmann-fold domains"/>
    <property type="match status" value="1"/>
</dbReference>
<protein>
    <submittedName>
        <fullName evidence="2">Nad-dependent epimerase dehydratase</fullName>
    </submittedName>
</protein>
<dbReference type="Gene3D" id="3.40.50.720">
    <property type="entry name" value="NAD(P)-binding Rossmann-like Domain"/>
    <property type="match status" value="1"/>
</dbReference>
<dbReference type="Pfam" id="PF13460">
    <property type="entry name" value="NAD_binding_10"/>
    <property type="match status" value="1"/>
</dbReference>
<proteinExistence type="predicted"/>
<accession>A0A9N8DNX6</accession>
<comment type="caution">
    <text evidence="2">The sequence shown here is derived from an EMBL/GenBank/DDBJ whole genome shotgun (WGS) entry which is preliminary data.</text>
</comment>
<organism evidence="2 3">
    <name type="scientific">Seminavis robusta</name>
    <dbReference type="NCBI Taxonomy" id="568900"/>
    <lineage>
        <taxon>Eukaryota</taxon>
        <taxon>Sar</taxon>
        <taxon>Stramenopiles</taxon>
        <taxon>Ochrophyta</taxon>
        <taxon>Bacillariophyta</taxon>
        <taxon>Bacillariophyceae</taxon>
        <taxon>Bacillariophycidae</taxon>
        <taxon>Naviculales</taxon>
        <taxon>Naviculaceae</taxon>
        <taxon>Seminavis</taxon>
    </lineage>
</organism>
<dbReference type="InterPro" id="IPR016040">
    <property type="entry name" value="NAD(P)-bd_dom"/>
</dbReference>
<dbReference type="GO" id="GO:0004074">
    <property type="term" value="F:biliverdin reductase [NAD(P)H] activity"/>
    <property type="evidence" value="ECO:0007669"/>
    <property type="project" value="TreeGrafter"/>
</dbReference>
<gene>
    <name evidence="2" type="ORF">SEMRO_235_G094780.1</name>
</gene>
<dbReference type="OrthoDB" id="43814at2759"/>
<dbReference type="InterPro" id="IPR036291">
    <property type="entry name" value="NAD(P)-bd_dom_sf"/>
</dbReference>
<reference evidence="2" key="1">
    <citation type="submission" date="2020-06" db="EMBL/GenBank/DDBJ databases">
        <authorList>
            <consortium name="Plant Systems Biology data submission"/>
        </authorList>
    </citation>
    <scope>NUCLEOTIDE SEQUENCE</scope>
    <source>
        <strain evidence="2">D6</strain>
    </source>
</reference>
<dbReference type="GO" id="GO:0042602">
    <property type="term" value="F:riboflavin reductase (NADPH) activity"/>
    <property type="evidence" value="ECO:0007669"/>
    <property type="project" value="TreeGrafter"/>
</dbReference>
<name>A0A9N8DNX6_9STRA</name>
<sequence>MTTGNKSVLIIGATGALGLQLLRHLAKNSRIEEVHIMARTPSKLHSTDQALAASVQKGNARDSNDVENSLRDSKANYVILATGNGHDVSKSDTREATGRALASVLKKSEFSTVQAVIMSSHGVAETNVIIGFGLGMLLSYYLRNVFADHENQEAEFDRLKKRTLVVRPSSLTDDKAIGNLDYIVEFDGIKKGPSISIDRSDVAAWVTREIASSKASIGGRKVCLTNAKKIPKTL</sequence>
<evidence type="ECO:0000259" key="1">
    <source>
        <dbReference type="Pfam" id="PF13460"/>
    </source>
</evidence>
<dbReference type="AlphaFoldDB" id="A0A9N8DNX6"/>
<dbReference type="PANTHER" id="PTHR43355:SF2">
    <property type="entry name" value="FLAVIN REDUCTASE (NADPH)"/>
    <property type="match status" value="1"/>
</dbReference>
<evidence type="ECO:0000313" key="3">
    <source>
        <dbReference type="Proteomes" id="UP001153069"/>
    </source>
</evidence>